<evidence type="ECO:0000313" key="2">
    <source>
        <dbReference type="EMBL" id="ASW04276.1"/>
    </source>
</evidence>
<dbReference type="RefSeq" id="WP_007183101.1">
    <property type="nucleotide sequence ID" value="NZ_CP022994.1"/>
</dbReference>
<keyword evidence="1" id="KW-0812">Transmembrane</keyword>
<keyword evidence="2" id="KW-0614">Plasmid</keyword>
<reference evidence="2 3" key="1">
    <citation type="submission" date="2017-08" db="EMBL/GenBank/DDBJ databases">
        <title>Identification and genetic characteristics of simultaneous BTEX- and naphthalene-degrading Paraburkholderia sp. BN5 isolated from petroleum-contaminated soil.</title>
        <authorList>
            <person name="Lee Y."/>
            <person name="Jeon C.O."/>
        </authorList>
    </citation>
    <scope>NUCLEOTIDE SEQUENCE [LARGE SCALE GENOMIC DNA]</scope>
    <source>
        <strain evidence="2 3">BN5</strain>
        <plasmid evidence="2 3">pBN4</plasmid>
    </source>
</reference>
<proteinExistence type="predicted"/>
<sequence>MDLAQMVVHFASDFSVAMWRFLWVLGVVVGILYVGNSLLRMQRASRLPGQSPVTIGDILPIILIGGLLLNLSQFINATWNSFGTGSVSYGPISYSGAADFGRFADAINAVLTIASVAGGVFFFRGVVILKKASMDGQSSHGADDSVWRALTHMVGGAMLVQIPDVIEAFRQSFGLYW</sequence>
<keyword evidence="1" id="KW-1133">Transmembrane helix</keyword>
<dbReference type="AlphaFoldDB" id="A0A248VZ03"/>
<dbReference type="InterPro" id="IPR048039">
    <property type="entry name" value="TraQ-like"/>
</dbReference>
<dbReference type="NCBIfam" id="NF033883">
    <property type="entry name" value="conj_TraQ_IncI1"/>
    <property type="match status" value="1"/>
</dbReference>
<evidence type="ECO:0000313" key="3">
    <source>
        <dbReference type="Proteomes" id="UP000215158"/>
    </source>
</evidence>
<organism evidence="2 3">
    <name type="scientific">Paraburkholderia aromaticivorans</name>
    <dbReference type="NCBI Taxonomy" id="2026199"/>
    <lineage>
        <taxon>Bacteria</taxon>
        <taxon>Pseudomonadati</taxon>
        <taxon>Pseudomonadota</taxon>
        <taxon>Betaproteobacteria</taxon>
        <taxon>Burkholderiales</taxon>
        <taxon>Burkholderiaceae</taxon>
        <taxon>Paraburkholderia</taxon>
    </lineage>
</organism>
<feature type="transmembrane region" description="Helical" evidence="1">
    <location>
        <begin position="51"/>
        <end position="71"/>
    </location>
</feature>
<geneLocation type="plasmid" evidence="2 3">
    <name>pBN4</name>
</geneLocation>
<protein>
    <submittedName>
        <fullName evidence="2">Conjugal transfer protein TraQ</fullName>
    </submittedName>
</protein>
<dbReference type="Proteomes" id="UP000215158">
    <property type="component" value="Plasmid pBN4"/>
</dbReference>
<feature type="transmembrane region" description="Helical" evidence="1">
    <location>
        <begin position="106"/>
        <end position="129"/>
    </location>
</feature>
<feature type="transmembrane region" description="Helical" evidence="1">
    <location>
        <begin position="20"/>
        <end position="39"/>
    </location>
</feature>
<accession>A0A248VZ03</accession>
<dbReference type="GeneID" id="55536902"/>
<keyword evidence="3" id="KW-1185">Reference proteome</keyword>
<evidence type="ECO:0000256" key="1">
    <source>
        <dbReference type="SAM" id="Phobius"/>
    </source>
</evidence>
<name>A0A248VZ03_9BURK</name>
<gene>
    <name evidence="2" type="ORF">CJU94_39700</name>
</gene>
<dbReference type="KEGG" id="parb:CJU94_39700"/>
<dbReference type="OrthoDB" id="6887893at2"/>
<dbReference type="EMBL" id="CP022994">
    <property type="protein sequence ID" value="ASW04276.1"/>
    <property type="molecule type" value="Genomic_DNA"/>
</dbReference>
<keyword evidence="1" id="KW-0472">Membrane</keyword>